<dbReference type="Proteomes" id="UP000777438">
    <property type="component" value="Unassembled WGS sequence"/>
</dbReference>
<evidence type="ECO:0000259" key="1">
    <source>
        <dbReference type="Pfam" id="PF06985"/>
    </source>
</evidence>
<dbReference type="OrthoDB" id="3548654at2759"/>
<dbReference type="PANTHER" id="PTHR24148">
    <property type="entry name" value="ANKYRIN REPEAT DOMAIN-CONTAINING PROTEIN 39 HOMOLOG-RELATED"/>
    <property type="match status" value="1"/>
</dbReference>
<dbReference type="Pfam" id="PF06985">
    <property type="entry name" value="HET"/>
    <property type="match status" value="1"/>
</dbReference>
<keyword evidence="3" id="KW-1185">Reference proteome</keyword>
<proteinExistence type="predicted"/>
<dbReference type="Pfam" id="PF26639">
    <property type="entry name" value="Het-6_barrel"/>
    <property type="match status" value="1"/>
</dbReference>
<comment type="caution">
    <text evidence="2">The sequence shown here is derived from an EMBL/GenBank/DDBJ whole genome shotgun (WGS) entry which is preliminary data.</text>
</comment>
<feature type="domain" description="Heterokaryon incompatibility" evidence="1">
    <location>
        <begin position="172"/>
        <end position="314"/>
    </location>
</feature>
<protein>
    <submittedName>
        <fullName evidence="2">Heterokaryon incompatibility protein-domain-containing protein</fullName>
    </submittedName>
</protein>
<name>A0A9P8W696_9HYPO</name>
<gene>
    <name evidence="2" type="ORF">B0T10DRAFT_459262</name>
</gene>
<dbReference type="EMBL" id="JAGPYM010000009">
    <property type="protein sequence ID" value="KAH6890613.1"/>
    <property type="molecule type" value="Genomic_DNA"/>
</dbReference>
<dbReference type="InterPro" id="IPR052895">
    <property type="entry name" value="HetReg/Transcr_Mod"/>
</dbReference>
<accession>A0A9P8W696</accession>
<dbReference type="AlphaFoldDB" id="A0A9P8W696"/>
<reference evidence="2 3" key="1">
    <citation type="journal article" date="2021" name="Nat. Commun.">
        <title>Genetic determinants of endophytism in the Arabidopsis root mycobiome.</title>
        <authorList>
            <person name="Mesny F."/>
            <person name="Miyauchi S."/>
            <person name="Thiergart T."/>
            <person name="Pickel B."/>
            <person name="Atanasova L."/>
            <person name="Karlsson M."/>
            <person name="Huettel B."/>
            <person name="Barry K.W."/>
            <person name="Haridas S."/>
            <person name="Chen C."/>
            <person name="Bauer D."/>
            <person name="Andreopoulos W."/>
            <person name="Pangilinan J."/>
            <person name="LaButti K."/>
            <person name="Riley R."/>
            <person name="Lipzen A."/>
            <person name="Clum A."/>
            <person name="Drula E."/>
            <person name="Henrissat B."/>
            <person name="Kohler A."/>
            <person name="Grigoriev I.V."/>
            <person name="Martin F.M."/>
            <person name="Hacquard S."/>
        </authorList>
    </citation>
    <scope>NUCLEOTIDE SEQUENCE [LARGE SCALE GENOMIC DNA]</scope>
    <source>
        <strain evidence="2 3">MPI-CAGE-CH-0241</strain>
    </source>
</reference>
<evidence type="ECO:0000313" key="3">
    <source>
        <dbReference type="Proteomes" id="UP000777438"/>
    </source>
</evidence>
<sequence>MHHGVSLEALYQRTARICRPSTSRRVGQVFVFAQTRACSSLRCSSSCRRSSLATYTLNNKCSRTTTRSVASRTGPVTKEEIEELADKQAGQVPSRAEYAGGPIGPGQFRLVTLAPKYQMLQTRRNKEANVEYPWYTQEQEEGQEKQPRWSGSRQRTVRFRIDVFDFASAPPYEALSYTWDDYQRTTLMMTPKPLMATGNLALALQQLQLPDKPRLLWVDALCINQDDTDEMSRQIKMMRDIYSHAHRTIMWLGPADADTGLAFRAFARRAREWDDNTLRPPAAISSSRYTPEEATAALKLMQNRYFTRVWIIQEIVVSRAVAVVCGRFSMPLDTLFSGAYWYAFSLPKFSSDGRVTGTMGQTMIFDGLNPWRRAFHAHTVGDESLRLEHALVTTRNCSATDAKDRVFSLLGFTNNVSAETFPIDYSASVADVYSRATKAIVRSGYVDILSSVQRLPDSSTDLPSWVPDWRVPWDNVPLAARKWFYNASGRARWKTPRRGQHDASAAAAAAANDGGGELHRLKMEGYLVDVVAQAFDPWEELKHKDVHDFWFDECQMQEITRKYGLWGYYPLTREPIEQAYLRTLVADLLPGFRRWERRPTLDWRRLVRWAFPSKGHAYSCGHGRSGSGGDVRNLFSASMPLEVRAELMHNIKDFSRHRRLFITSGGFLGLGPAMTQRKDEVAILMGASVPFVGRERADGTWELLGECYVHGIMDGEMVSALGGAEPDVFQIT</sequence>
<evidence type="ECO:0000313" key="2">
    <source>
        <dbReference type="EMBL" id="KAH6890613.1"/>
    </source>
</evidence>
<dbReference type="PANTHER" id="PTHR24148:SF64">
    <property type="entry name" value="HETEROKARYON INCOMPATIBILITY DOMAIN-CONTAINING PROTEIN"/>
    <property type="match status" value="1"/>
</dbReference>
<organism evidence="2 3">
    <name type="scientific">Thelonectria olida</name>
    <dbReference type="NCBI Taxonomy" id="1576542"/>
    <lineage>
        <taxon>Eukaryota</taxon>
        <taxon>Fungi</taxon>
        <taxon>Dikarya</taxon>
        <taxon>Ascomycota</taxon>
        <taxon>Pezizomycotina</taxon>
        <taxon>Sordariomycetes</taxon>
        <taxon>Hypocreomycetidae</taxon>
        <taxon>Hypocreales</taxon>
        <taxon>Nectriaceae</taxon>
        <taxon>Thelonectria</taxon>
    </lineage>
</organism>
<dbReference type="InterPro" id="IPR010730">
    <property type="entry name" value="HET"/>
</dbReference>